<dbReference type="Proteomes" id="UP000018001">
    <property type="component" value="Unassembled WGS sequence"/>
</dbReference>
<comment type="caution">
    <text evidence="1">The sequence shown here is derived from an EMBL/GenBank/DDBJ whole genome shotgun (WGS) entry which is preliminary data.</text>
</comment>
<evidence type="ECO:0000313" key="1">
    <source>
        <dbReference type="EMBL" id="GAD92553.1"/>
    </source>
</evidence>
<accession>V5FL54</accession>
<protein>
    <submittedName>
        <fullName evidence="1">Uncharacterized protein</fullName>
    </submittedName>
</protein>
<sequence length="171" mass="19506">MRRPTKSLEQLLSRCEYRQARSSHASPDIANDLHPIIGAAFKFHRDKFSLPFFPPPFDRNLTEKPWLTLIENTLRVVTSYTPAIKQQPEKTDATRTKGQSVVVRLAFTMPVPVRDSITTWRQHRHDGLATLLDLVSRLQPDLVLPHEATATLLLRQTMDQIGPDHTSSYGQ</sequence>
<dbReference type="AlphaFoldDB" id="V5FL54"/>
<dbReference type="HOGENOM" id="CLU_1562667_0_0_1"/>
<proteinExistence type="predicted"/>
<organism evidence="1 2">
    <name type="scientific">Byssochlamys spectabilis (strain No. 5 / NBRC 109023)</name>
    <name type="common">Paecilomyces variotii</name>
    <dbReference type="NCBI Taxonomy" id="1356009"/>
    <lineage>
        <taxon>Eukaryota</taxon>
        <taxon>Fungi</taxon>
        <taxon>Dikarya</taxon>
        <taxon>Ascomycota</taxon>
        <taxon>Pezizomycotina</taxon>
        <taxon>Eurotiomycetes</taxon>
        <taxon>Eurotiomycetidae</taxon>
        <taxon>Eurotiales</taxon>
        <taxon>Thermoascaceae</taxon>
        <taxon>Paecilomyces</taxon>
    </lineage>
</organism>
<dbReference type="EMBL" id="BAUL01000029">
    <property type="protein sequence ID" value="GAD92553.1"/>
    <property type="molecule type" value="Genomic_DNA"/>
</dbReference>
<evidence type="ECO:0000313" key="2">
    <source>
        <dbReference type="Proteomes" id="UP000018001"/>
    </source>
</evidence>
<gene>
    <name evidence="1" type="ORF">PVAR5_1146</name>
</gene>
<name>V5FL54_BYSSN</name>
<keyword evidence="2" id="KW-1185">Reference proteome</keyword>
<dbReference type="InParanoid" id="V5FL54"/>
<reference evidence="2" key="1">
    <citation type="journal article" date="2014" name="Genome Announc.">
        <title>Draft genome sequence of the formaldehyde-resistant fungus Byssochlamys spectabilis No. 5 (anamorph Paecilomyces variotii No. 5) (NBRC109023).</title>
        <authorList>
            <person name="Oka T."/>
            <person name="Ekino K."/>
            <person name="Fukuda K."/>
            <person name="Nomura Y."/>
        </authorList>
    </citation>
    <scope>NUCLEOTIDE SEQUENCE [LARGE SCALE GENOMIC DNA]</scope>
    <source>
        <strain evidence="2">No. 5 / NBRC 109023</strain>
    </source>
</reference>